<evidence type="ECO:0000259" key="2">
    <source>
        <dbReference type="Pfam" id="PF24847"/>
    </source>
</evidence>
<evidence type="ECO:0000313" key="3">
    <source>
        <dbReference type="EMBL" id="GMJ14528.1"/>
    </source>
</evidence>
<feature type="domain" description="DUF7722" evidence="2">
    <location>
        <begin position="72"/>
        <end position="120"/>
    </location>
</feature>
<feature type="region of interest" description="Disordered" evidence="1">
    <location>
        <begin position="42"/>
        <end position="62"/>
    </location>
</feature>
<protein>
    <recommendedName>
        <fullName evidence="2">DUF7722 domain-containing protein</fullName>
    </recommendedName>
</protein>
<dbReference type="AlphaFoldDB" id="A0A9W7MQW9"/>
<dbReference type="InterPro" id="IPR056139">
    <property type="entry name" value="DUF7722"/>
</dbReference>
<sequence>MALNWILHSACHVLGYQNQPNNLYYCSKNMACDQTRGGGVTQSSKVSSNCNPTSSRNAETQATSEFQMPLHYPRYTKADYETMEEWKVDVLLREYGLNVDGSLSNLDEKRAYAMGAFLWPDQY</sequence>
<organism evidence="3 4">
    <name type="scientific">Hibiscus trionum</name>
    <name type="common">Flower of an hour</name>
    <dbReference type="NCBI Taxonomy" id="183268"/>
    <lineage>
        <taxon>Eukaryota</taxon>
        <taxon>Viridiplantae</taxon>
        <taxon>Streptophyta</taxon>
        <taxon>Embryophyta</taxon>
        <taxon>Tracheophyta</taxon>
        <taxon>Spermatophyta</taxon>
        <taxon>Magnoliopsida</taxon>
        <taxon>eudicotyledons</taxon>
        <taxon>Gunneridae</taxon>
        <taxon>Pentapetalae</taxon>
        <taxon>rosids</taxon>
        <taxon>malvids</taxon>
        <taxon>Malvales</taxon>
        <taxon>Malvaceae</taxon>
        <taxon>Malvoideae</taxon>
        <taxon>Hibiscus</taxon>
    </lineage>
</organism>
<reference evidence="3" key="1">
    <citation type="submission" date="2023-05" db="EMBL/GenBank/DDBJ databases">
        <title>Genome and transcriptome analyses reveal genes involved in the formation of fine ridges on petal epidermal cells in Hibiscus trionum.</title>
        <authorList>
            <person name="Koshimizu S."/>
            <person name="Masuda S."/>
            <person name="Ishii T."/>
            <person name="Shirasu K."/>
            <person name="Hoshino A."/>
            <person name="Arita M."/>
        </authorList>
    </citation>
    <scope>NUCLEOTIDE SEQUENCE</scope>
    <source>
        <strain evidence="3">Hamamatsu line</strain>
    </source>
</reference>
<dbReference type="EMBL" id="BSYR01000069">
    <property type="protein sequence ID" value="GMJ14528.1"/>
    <property type="molecule type" value="Genomic_DNA"/>
</dbReference>
<dbReference type="PANTHER" id="PTHR33513">
    <property type="entry name" value="OS06G0523300 PROTEIN"/>
    <property type="match status" value="1"/>
</dbReference>
<gene>
    <name evidence="3" type="ORF">HRI_005122000</name>
</gene>
<keyword evidence="4" id="KW-1185">Reference proteome</keyword>
<accession>A0A9W7MQW9</accession>
<evidence type="ECO:0000313" key="4">
    <source>
        <dbReference type="Proteomes" id="UP001165190"/>
    </source>
</evidence>
<dbReference type="Proteomes" id="UP001165190">
    <property type="component" value="Unassembled WGS sequence"/>
</dbReference>
<dbReference type="Pfam" id="PF24847">
    <property type="entry name" value="DUF7722"/>
    <property type="match status" value="1"/>
</dbReference>
<name>A0A9W7MQW9_HIBTR</name>
<dbReference type="OrthoDB" id="1932905at2759"/>
<proteinExistence type="predicted"/>
<comment type="caution">
    <text evidence="3">The sequence shown here is derived from an EMBL/GenBank/DDBJ whole genome shotgun (WGS) entry which is preliminary data.</text>
</comment>
<evidence type="ECO:0000256" key="1">
    <source>
        <dbReference type="SAM" id="MobiDB-lite"/>
    </source>
</evidence>